<gene>
    <name evidence="1" type="ORF">TPAB3V08_LOCUS4257</name>
</gene>
<protein>
    <submittedName>
        <fullName evidence="1">Uncharacterized protein</fullName>
    </submittedName>
</protein>
<dbReference type="Proteomes" id="UP001153148">
    <property type="component" value="Unassembled WGS sequence"/>
</dbReference>
<keyword evidence="2" id="KW-1185">Reference proteome</keyword>
<proteinExistence type="predicted"/>
<comment type="caution">
    <text evidence="1">The sequence shown here is derived from an EMBL/GenBank/DDBJ whole genome shotgun (WGS) entry which is preliminary data.</text>
</comment>
<name>A0ABN7NRN5_TIMPD</name>
<sequence>MQRNRILPLPYQDVWRWFSSNFGQNTKRESGRKVQLENISAGKVSYHEALGAVIKSIEISMQLKTNEIIVQKQLPIKHRSAWLVAFVFLVTKSSSRAREGSIDIHCNYSDISTLGRVIANAMIKATSRGSTA</sequence>
<evidence type="ECO:0000313" key="1">
    <source>
        <dbReference type="EMBL" id="CAG2057278.1"/>
    </source>
</evidence>
<organism evidence="1 2">
    <name type="scientific">Timema podura</name>
    <name type="common">Walking stick</name>
    <dbReference type="NCBI Taxonomy" id="61482"/>
    <lineage>
        <taxon>Eukaryota</taxon>
        <taxon>Metazoa</taxon>
        <taxon>Ecdysozoa</taxon>
        <taxon>Arthropoda</taxon>
        <taxon>Hexapoda</taxon>
        <taxon>Insecta</taxon>
        <taxon>Pterygota</taxon>
        <taxon>Neoptera</taxon>
        <taxon>Polyneoptera</taxon>
        <taxon>Phasmatodea</taxon>
        <taxon>Timematodea</taxon>
        <taxon>Timematoidea</taxon>
        <taxon>Timematidae</taxon>
        <taxon>Timema</taxon>
    </lineage>
</organism>
<reference evidence="1" key="1">
    <citation type="submission" date="2021-03" db="EMBL/GenBank/DDBJ databases">
        <authorList>
            <person name="Tran Van P."/>
        </authorList>
    </citation>
    <scope>NUCLEOTIDE SEQUENCE</scope>
</reference>
<accession>A0ABN7NRN5</accession>
<evidence type="ECO:0000313" key="2">
    <source>
        <dbReference type="Proteomes" id="UP001153148"/>
    </source>
</evidence>
<dbReference type="EMBL" id="CAJPIN010005140">
    <property type="protein sequence ID" value="CAG2057278.1"/>
    <property type="molecule type" value="Genomic_DNA"/>
</dbReference>